<accession>A0A9X1HV63</accession>
<gene>
    <name evidence="1" type="ORF">LDX50_23950</name>
</gene>
<protein>
    <submittedName>
        <fullName evidence="1">SRPBCC family protein</fullName>
    </submittedName>
</protein>
<dbReference type="AlphaFoldDB" id="A0A9X1HV63"/>
<keyword evidence="2" id="KW-1185">Reference proteome</keyword>
<dbReference type="InterPro" id="IPR019587">
    <property type="entry name" value="Polyketide_cyclase/dehydratase"/>
</dbReference>
<proteinExistence type="predicted"/>
<dbReference type="Gene3D" id="3.30.530.20">
    <property type="match status" value="1"/>
</dbReference>
<sequence>MMDINRQTPAYYHTEIFITAPAEMVYETLARLENWPEWQADVKIISVPSEILPEGIFRWTNAGMQITSRILRADSPTRLEWISRSMWIRAHIRWEMEEGNGGTVVRFEQSIQGFGAVLLKPALVNSMETTLLELRKHVELQAVLV</sequence>
<comment type="caution">
    <text evidence="1">The sequence shown here is derived from an EMBL/GenBank/DDBJ whole genome shotgun (WGS) entry which is preliminary data.</text>
</comment>
<organism evidence="1 2">
    <name type="scientific">Fulvivirga sedimenti</name>
    <dbReference type="NCBI Taxonomy" id="2879465"/>
    <lineage>
        <taxon>Bacteria</taxon>
        <taxon>Pseudomonadati</taxon>
        <taxon>Bacteroidota</taxon>
        <taxon>Cytophagia</taxon>
        <taxon>Cytophagales</taxon>
        <taxon>Fulvivirgaceae</taxon>
        <taxon>Fulvivirga</taxon>
    </lineage>
</organism>
<dbReference type="EMBL" id="JAIXNE010000005">
    <property type="protein sequence ID" value="MCA6077950.1"/>
    <property type="molecule type" value="Genomic_DNA"/>
</dbReference>
<dbReference type="Proteomes" id="UP001139409">
    <property type="component" value="Unassembled WGS sequence"/>
</dbReference>
<evidence type="ECO:0000313" key="2">
    <source>
        <dbReference type="Proteomes" id="UP001139409"/>
    </source>
</evidence>
<dbReference type="Pfam" id="PF10604">
    <property type="entry name" value="Polyketide_cyc2"/>
    <property type="match status" value="1"/>
</dbReference>
<dbReference type="RefSeq" id="WP_225698813.1">
    <property type="nucleotide sequence ID" value="NZ_JAIXNE010000005.1"/>
</dbReference>
<reference evidence="1" key="1">
    <citation type="submission" date="2021-09" db="EMBL/GenBank/DDBJ databases">
        <title>Fulvivirga sp. isolated from coastal sediment.</title>
        <authorList>
            <person name="Yu H."/>
        </authorList>
    </citation>
    <scope>NUCLEOTIDE SEQUENCE</scope>
    <source>
        <strain evidence="1">1062</strain>
    </source>
</reference>
<name>A0A9X1HV63_9BACT</name>
<dbReference type="SUPFAM" id="SSF55961">
    <property type="entry name" value="Bet v1-like"/>
    <property type="match status" value="1"/>
</dbReference>
<dbReference type="InterPro" id="IPR023393">
    <property type="entry name" value="START-like_dom_sf"/>
</dbReference>
<evidence type="ECO:0000313" key="1">
    <source>
        <dbReference type="EMBL" id="MCA6077950.1"/>
    </source>
</evidence>